<sequence length="122" mass="13749">MISPIYLTRLQTGMRLHLIVTSVTDTVHCEGLQSTGLLQFYVYSSRTQNIVWIQCAARVSSVRPRMEYRFHVNVARDVGSSASVYRIDDKNVLTRTRPIPVVRSSALGSIKIPSDSSRVLRP</sequence>
<evidence type="ECO:0000313" key="1">
    <source>
        <dbReference type="EMBL" id="CAF4831307.1"/>
    </source>
</evidence>
<gene>
    <name evidence="1" type="ORF">PMACD_LOCUS5345</name>
</gene>
<evidence type="ECO:0000313" key="2">
    <source>
        <dbReference type="Proteomes" id="UP000663880"/>
    </source>
</evidence>
<dbReference type="Proteomes" id="UP000663880">
    <property type="component" value="Unassembled WGS sequence"/>
</dbReference>
<dbReference type="AlphaFoldDB" id="A0A821R2R9"/>
<organism evidence="1 2">
    <name type="scientific">Pieris macdunnoughi</name>
    <dbReference type="NCBI Taxonomy" id="345717"/>
    <lineage>
        <taxon>Eukaryota</taxon>
        <taxon>Metazoa</taxon>
        <taxon>Ecdysozoa</taxon>
        <taxon>Arthropoda</taxon>
        <taxon>Hexapoda</taxon>
        <taxon>Insecta</taxon>
        <taxon>Pterygota</taxon>
        <taxon>Neoptera</taxon>
        <taxon>Endopterygota</taxon>
        <taxon>Lepidoptera</taxon>
        <taxon>Glossata</taxon>
        <taxon>Ditrysia</taxon>
        <taxon>Papilionoidea</taxon>
        <taxon>Pieridae</taxon>
        <taxon>Pierinae</taxon>
        <taxon>Pieris</taxon>
    </lineage>
</organism>
<reference evidence="1" key="1">
    <citation type="submission" date="2021-02" db="EMBL/GenBank/DDBJ databases">
        <authorList>
            <person name="Steward A R."/>
        </authorList>
    </citation>
    <scope>NUCLEOTIDE SEQUENCE</scope>
</reference>
<proteinExistence type="predicted"/>
<name>A0A821R2R9_9NEOP</name>
<keyword evidence="2" id="KW-1185">Reference proteome</keyword>
<protein>
    <submittedName>
        <fullName evidence="1">Uncharacterized protein</fullName>
    </submittedName>
</protein>
<dbReference type="EMBL" id="CAJOBZ010000010">
    <property type="protein sequence ID" value="CAF4831307.1"/>
    <property type="molecule type" value="Genomic_DNA"/>
</dbReference>
<accession>A0A821R2R9</accession>
<comment type="caution">
    <text evidence="1">The sequence shown here is derived from an EMBL/GenBank/DDBJ whole genome shotgun (WGS) entry which is preliminary data.</text>
</comment>